<evidence type="ECO:0000259" key="14">
    <source>
        <dbReference type="PROSITE" id="PS51671"/>
    </source>
</evidence>
<evidence type="ECO:0000256" key="7">
    <source>
        <dbReference type="ARBA" id="ARBA00023004"/>
    </source>
</evidence>
<gene>
    <name evidence="15" type="ORF">INT43_000621</name>
</gene>
<dbReference type="AlphaFoldDB" id="A0A8H7Q3M9"/>
<dbReference type="PIRSF" id="PIRSF000336">
    <property type="entry name" value="TH"/>
    <property type="match status" value="1"/>
</dbReference>
<evidence type="ECO:0000256" key="5">
    <source>
        <dbReference type="ARBA" id="ARBA00022723"/>
    </source>
</evidence>
<dbReference type="FunFam" id="1.10.800.10:FF:000004">
    <property type="entry name" value="Tyrosine 3-monooxygenase"/>
    <property type="match status" value="1"/>
</dbReference>
<dbReference type="InterPro" id="IPR018301">
    <property type="entry name" value="ArAA_hydroxylase_Fe/CU_BS"/>
</dbReference>
<dbReference type="InterPro" id="IPR019773">
    <property type="entry name" value="Tyrosine_3-monooxygenase-like"/>
</dbReference>
<feature type="binding site" evidence="11">
    <location>
        <position position="262"/>
    </location>
    <ligand>
        <name>Fe cation</name>
        <dbReference type="ChEBI" id="CHEBI:24875"/>
    </ligand>
</feature>
<dbReference type="Proteomes" id="UP000654370">
    <property type="component" value="Unassembled WGS sequence"/>
</dbReference>
<keyword evidence="8" id="KW-0503">Monooxygenase</keyword>
<keyword evidence="9" id="KW-0585">Phenylalanine catabolism</keyword>
<dbReference type="PANTHER" id="PTHR11473">
    <property type="entry name" value="AROMATIC AMINO ACID HYDROXYLASE"/>
    <property type="match status" value="1"/>
</dbReference>
<dbReference type="Pfam" id="PF00351">
    <property type="entry name" value="Biopterin_H"/>
    <property type="match status" value="1"/>
</dbReference>
<evidence type="ECO:0000256" key="10">
    <source>
        <dbReference type="ARBA" id="ARBA00029922"/>
    </source>
</evidence>
<dbReference type="InterPro" id="IPR001273">
    <property type="entry name" value="ArAA_hydroxylase"/>
</dbReference>
<evidence type="ECO:0000259" key="13">
    <source>
        <dbReference type="PROSITE" id="PS51410"/>
    </source>
</evidence>
<dbReference type="PRINTS" id="PR00372">
    <property type="entry name" value="FYWHYDRXLASE"/>
</dbReference>
<dbReference type="InterPro" id="IPR002912">
    <property type="entry name" value="ACT_dom"/>
</dbReference>
<dbReference type="InterPro" id="IPR041912">
    <property type="entry name" value="Euk_PheOH_cat"/>
</dbReference>
<reference evidence="15" key="1">
    <citation type="submission" date="2020-12" db="EMBL/GenBank/DDBJ databases">
        <title>Metabolic potential, ecology and presence of endohyphal bacteria is reflected in genomic diversity of Mucoromycotina.</title>
        <authorList>
            <person name="Muszewska A."/>
            <person name="Okrasinska A."/>
            <person name="Steczkiewicz K."/>
            <person name="Drgas O."/>
            <person name="Orlowska M."/>
            <person name="Perlinska-Lenart U."/>
            <person name="Aleksandrzak-Piekarczyk T."/>
            <person name="Szatraj K."/>
            <person name="Zielenkiewicz U."/>
            <person name="Pilsyk S."/>
            <person name="Malc E."/>
            <person name="Mieczkowski P."/>
            <person name="Kruszewska J.S."/>
            <person name="Biernat P."/>
            <person name="Pawlowska J."/>
        </authorList>
    </citation>
    <scope>NUCLEOTIDE SEQUENCE</scope>
    <source>
        <strain evidence="15">WA0000067209</strain>
    </source>
</reference>
<dbReference type="InterPro" id="IPR019774">
    <property type="entry name" value="Aromatic-AA_hydroxylase_C"/>
</dbReference>
<feature type="binding site" evidence="11">
    <location>
        <position position="267"/>
    </location>
    <ligand>
        <name>Fe cation</name>
        <dbReference type="ChEBI" id="CHEBI:24875"/>
    </ligand>
</feature>
<evidence type="ECO:0000256" key="1">
    <source>
        <dbReference type="ARBA" id="ARBA00001954"/>
    </source>
</evidence>
<comment type="caution">
    <text evidence="15">The sequence shown here is derived from an EMBL/GenBank/DDBJ whole genome shotgun (WGS) entry which is preliminary data.</text>
</comment>
<comment type="cofactor">
    <cofactor evidence="1 12">
        <name>Fe(2+)</name>
        <dbReference type="ChEBI" id="CHEBI:29033"/>
    </cofactor>
</comment>
<keyword evidence="5 11" id="KW-0479">Metal-binding</keyword>
<evidence type="ECO:0000313" key="16">
    <source>
        <dbReference type="Proteomes" id="UP000654370"/>
    </source>
</evidence>
<dbReference type="GO" id="GO:0005506">
    <property type="term" value="F:iron ion binding"/>
    <property type="evidence" value="ECO:0007669"/>
    <property type="project" value="InterPro"/>
</dbReference>
<dbReference type="GO" id="GO:0006559">
    <property type="term" value="P:L-phenylalanine catabolic process"/>
    <property type="evidence" value="ECO:0007669"/>
    <property type="project" value="UniProtKB-UniPathway"/>
</dbReference>
<feature type="binding site" evidence="11">
    <location>
        <position position="307"/>
    </location>
    <ligand>
        <name>Fe cation</name>
        <dbReference type="ChEBI" id="CHEBI:24875"/>
    </ligand>
</feature>
<evidence type="ECO:0000256" key="12">
    <source>
        <dbReference type="PIRSR" id="PIRSR601273-2"/>
    </source>
</evidence>
<dbReference type="PROSITE" id="PS00858">
    <property type="entry name" value="PREPHENATE_DEHYDR_2"/>
    <property type="match status" value="1"/>
</dbReference>
<evidence type="ECO:0000256" key="2">
    <source>
        <dbReference type="ARBA" id="ARBA00005088"/>
    </source>
</evidence>
<dbReference type="CDD" id="cd03347">
    <property type="entry name" value="eu_PheOH"/>
    <property type="match status" value="1"/>
</dbReference>
<dbReference type="SUPFAM" id="SSF56534">
    <property type="entry name" value="Aromatic aminoacid monoxygenases, catalytic and oligomerization domains"/>
    <property type="match status" value="1"/>
</dbReference>
<dbReference type="PROSITE" id="PS00367">
    <property type="entry name" value="BH4_AAA_HYDROXYL_1"/>
    <property type="match status" value="1"/>
</dbReference>
<evidence type="ECO:0000313" key="15">
    <source>
        <dbReference type="EMBL" id="KAG2184708.1"/>
    </source>
</evidence>
<proteinExistence type="inferred from homology"/>
<evidence type="ECO:0000256" key="9">
    <source>
        <dbReference type="ARBA" id="ARBA00023232"/>
    </source>
</evidence>
<dbReference type="InterPro" id="IPR036951">
    <property type="entry name" value="ArAA_hydroxylase_sf"/>
</dbReference>
<evidence type="ECO:0000256" key="4">
    <source>
        <dbReference type="ARBA" id="ARBA00011995"/>
    </source>
</evidence>
<dbReference type="CDD" id="cd04880">
    <property type="entry name" value="ACT_AAAH-PDT-like"/>
    <property type="match status" value="1"/>
</dbReference>
<evidence type="ECO:0000256" key="8">
    <source>
        <dbReference type="ARBA" id="ARBA00023033"/>
    </source>
</evidence>
<dbReference type="GO" id="GO:0004664">
    <property type="term" value="F:prephenate dehydratase activity"/>
    <property type="evidence" value="ECO:0007669"/>
    <property type="project" value="InterPro"/>
</dbReference>
<dbReference type="EC" id="1.14.16.1" evidence="4"/>
<evidence type="ECO:0000256" key="6">
    <source>
        <dbReference type="ARBA" id="ARBA00023002"/>
    </source>
</evidence>
<keyword evidence="16" id="KW-1185">Reference proteome</keyword>
<dbReference type="InterPro" id="IPR018528">
    <property type="entry name" value="Preph_deHydtase_CS"/>
</dbReference>
<dbReference type="UniPathway" id="UPA00139">
    <property type="reaction ID" value="UER00337"/>
</dbReference>
<evidence type="ECO:0000256" key="11">
    <source>
        <dbReference type="PIRSR" id="PIRSR000336-1"/>
    </source>
</evidence>
<dbReference type="PROSITE" id="PS51410">
    <property type="entry name" value="BH4_AAA_HYDROXYL_2"/>
    <property type="match status" value="1"/>
</dbReference>
<dbReference type="OrthoDB" id="983542at2759"/>
<evidence type="ECO:0000256" key="3">
    <source>
        <dbReference type="ARBA" id="ARBA00009712"/>
    </source>
</evidence>
<comment type="similarity">
    <text evidence="3">Belongs to the biopterin-dependent aromatic amino acid hydroxylase family.</text>
</comment>
<dbReference type="EMBL" id="JAEPQZ010000002">
    <property type="protein sequence ID" value="KAG2184708.1"/>
    <property type="molecule type" value="Genomic_DNA"/>
</dbReference>
<comment type="pathway">
    <text evidence="2">Amino-acid degradation; L-phenylalanine degradation; acetoacetate and fumarate from L-phenylalanine: step 1/6.</text>
</comment>
<dbReference type="Gene3D" id="1.10.800.10">
    <property type="entry name" value="Aromatic amino acid hydroxylase"/>
    <property type="match status" value="1"/>
</dbReference>
<dbReference type="GO" id="GO:0004505">
    <property type="term" value="F:phenylalanine 4-monooxygenase activity"/>
    <property type="evidence" value="ECO:0007669"/>
    <property type="project" value="UniProtKB-EC"/>
</dbReference>
<name>A0A8H7Q3M9_MORIS</name>
<feature type="domain" description="Biopterin-dependent aromatic amino acid hydroxylase family profile" evidence="13">
    <location>
        <begin position="83"/>
        <end position="429"/>
    </location>
</feature>
<sequence>MSPASNTLTCNLHFSITDGIGKLESCLAALKAMNVSLTRIESRPSKTSDSEYDFFIEFQAENQSQVVEVVESLKKHSTQVRVIGSGTAGQGETSVPWFPRKLSDLDSFAEKVLEMGEDLSADHPGAQDPVYRKRRTEIVQIAKTYRTGQPIPHVEYTQQEVETWGAVFRKLTAMFPDHACREHQHVFPLLVQNCGYNDKQVPQLEQVSNFLKDCTGFTLRPVMGLLTSRDFLNGLAFRVFHSTQYVRHHSHPLYTPEPDVCHELLGHVPLFANPDFAAFSQEIGLASLGATDADLEKLATIYWFTVEFGVCREGEHVRAYGAGLLSSFGELEYALTDKPERRPFDPSVTAVQKYPITQYQPVYFVAESFKDAQEKVRAFANQMERPFTVKYDPFTQSIEVLDSKEKVVKYAQNIRDDMRNLAMALEKLM</sequence>
<keyword evidence="6" id="KW-0560">Oxidoreductase</keyword>
<dbReference type="InterPro" id="IPR036329">
    <property type="entry name" value="Aro-AA_hydroxylase_C_sf"/>
</dbReference>
<dbReference type="GO" id="GO:0009094">
    <property type="term" value="P:L-phenylalanine biosynthetic process"/>
    <property type="evidence" value="ECO:0007669"/>
    <property type="project" value="InterPro"/>
</dbReference>
<dbReference type="PANTHER" id="PTHR11473:SF24">
    <property type="entry name" value="PHENYLALANINE-4-HYDROXYLASE"/>
    <property type="match status" value="1"/>
</dbReference>
<feature type="domain" description="ACT" evidence="14">
    <location>
        <begin position="11"/>
        <end position="85"/>
    </location>
</feature>
<dbReference type="SUPFAM" id="SSF55021">
    <property type="entry name" value="ACT-like"/>
    <property type="match status" value="1"/>
</dbReference>
<dbReference type="InterPro" id="IPR045865">
    <property type="entry name" value="ACT-like_dom_sf"/>
</dbReference>
<protein>
    <recommendedName>
        <fullName evidence="4">phenylalanine 4-monooxygenase</fullName>
        <ecNumber evidence="4">1.14.16.1</ecNumber>
    </recommendedName>
    <alternativeName>
        <fullName evidence="10">Phe-4-monooxygenase</fullName>
    </alternativeName>
</protein>
<dbReference type="PROSITE" id="PS51671">
    <property type="entry name" value="ACT"/>
    <property type="match status" value="1"/>
</dbReference>
<organism evidence="15 16">
    <name type="scientific">Mortierella isabellina</name>
    <name type="common">Filamentous fungus</name>
    <name type="synonym">Umbelopsis isabellina</name>
    <dbReference type="NCBI Taxonomy" id="91625"/>
    <lineage>
        <taxon>Eukaryota</taxon>
        <taxon>Fungi</taxon>
        <taxon>Fungi incertae sedis</taxon>
        <taxon>Mucoromycota</taxon>
        <taxon>Mucoromycotina</taxon>
        <taxon>Umbelopsidomycetes</taxon>
        <taxon>Umbelopsidales</taxon>
        <taxon>Umbelopsidaceae</taxon>
        <taxon>Umbelopsis</taxon>
    </lineage>
</organism>
<accession>A0A8H7Q3M9</accession>
<keyword evidence="7 11" id="KW-0408">Iron</keyword>